<keyword evidence="13" id="KW-1185">Reference proteome</keyword>
<keyword evidence="7 9" id="KW-0811">Translocation</keyword>
<evidence type="ECO:0000256" key="3">
    <source>
        <dbReference type="ARBA" id="ARBA00022475"/>
    </source>
</evidence>
<feature type="transmembrane region" description="Helical" evidence="11">
    <location>
        <begin position="6"/>
        <end position="22"/>
    </location>
</feature>
<evidence type="ECO:0000256" key="9">
    <source>
        <dbReference type="HAMAP-Rule" id="MF_00237"/>
    </source>
</evidence>
<evidence type="ECO:0000256" key="10">
    <source>
        <dbReference type="SAM" id="MobiDB-lite"/>
    </source>
</evidence>
<keyword evidence="2 9" id="KW-0813">Transport</keyword>
<dbReference type="PANTHER" id="PTHR33162">
    <property type="entry name" value="SEC-INDEPENDENT PROTEIN TRANSLOCASE PROTEIN TATA, CHLOROPLASTIC"/>
    <property type="match status" value="1"/>
</dbReference>
<dbReference type="GO" id="GO:0033281">
    <property type="term" value="C:TAT protein transport complex"/>
    <property type="evidence" value="ECO:0007669"/>
    <property type="project" value="UniProtKB-UniRule"/>
</dbReference>
<dbReference type="OrthoDB" id="9816005at2"/>
<dbReference type="InterPro" id="IPR003369">
    <property type="entry name" value="TatA/B/E"/>
</dbReference>
<comment type="subunit">
    <text evidence="9">The Tat system comprises two distinct complexes: a TatABC complex, containing multiple copies of TatA, TatB and TatC subunits, and a separate TatA complex, containing only TatA subunits. Substrates initially bind to the TatABC complex, which probably triggers association of the separate TatA complex to form the active translocon.</text>
</comment>
<keyword evidence="5 9" id="KW-0653">Protein transport</keyword>
<dbReference type="RefSeq" id="WP_110017321.1">
    <property type="nucleotide sequence ID" value="NZ_QGTJ01000002.1"/>
</dbReference>
<comment type="caution">
    <text evidence="12">The sequence shown here is derived from an EMBL/GenBank/DDBJ whole genome shotgun (WGS) entry which is preliminary data.</text>
</comment>
<evidence type="ECO:0000256" key="7">
    <source>
        <dbReference type="ARBA" id="ARBA00023010"/>
    </source>
</evidence>
<evidence type="ECO:0000313" key="13">
    <source>
        <dbReference type="Proteomes" id="UP000246569"/>
    </source>
</evidence>
<keyword evidence="4 9" id="KW-0812">Transmembrane</keyword>
<dbReference type="Proteomes" id="UP000246569">
    <property type="component" value="Unassembled WGS sequence"/>
</dbReference>
<evidence type="ECO:0000256" key="1">
    <source>
        <dbReference type="ARBA" id="ARBA00004167"/>
    </source>
</evidence>
<accession>A0A317MYI6</accession>
<dbReference type="PANTHER" id="PTHR33162:SF1">
    <property type="entry name" value="SEC-INDEPENDENT PROTEIN TRANSLOCASE PROTEIN TATA, CHLOROPLASTIC"/>
    <property type="match status" value="1"/>
</dbReference>
<dbReference type="Pfam" id="PF02416">
    <property type="entry name" value="TatA_B_E"/>
    <property type="match status" value="1"/>
</dbReference>
<name>A0A317MYI6_9GAMM</name>
<evidence type="ECO:0000256" key="6">
    <source>
        <dbReference type="ARBA" id="ARBA00022989"/>
    </source>
</evidence>
<evidence type="ECO:0000256" key="8">
    <source>
        <dbReference type="ARBA" id="ARBA00023136"/>
    </source>
</evidence>
<comment type="function">
    <text evidence="9">Part of the twin-arginine translocation (Tat) system that transports large folded proteins containing a characteristic twin-arginine motif in their signal peptide across membranes. Together with TatC, TatB is part of a receptor directly interacting with Tat signal peptides. TatB may form an oligomeric binding site that transiently accommodates folded Tat precursor proteins before their translocation.</text>
</comment>
<gene>
    <name evidence="9" type="primary">tatB</name>
    <name evidence="12" type="ORF">C7443_102337</name>
</gene>
<dbReference type="GO" id="GO:0008320">
    <property type="term" value="F:protein transmembrane transporter activity"/>
    <property type="evidence" value="ECO:0007669"/>
    <property type="project" value="UniProtKB-UniRule"/>
</dbReference>
<evidence type="ECO:0000256" key="4">
    <source>
        <dbReference type="ARBA" id="ARBA00022692"/>
    </source>
</evidence>
<dbReference type="GO" id="GO:0043953">
    <property type="term" value="P:protein transport by the Tat complex"/>
    <property type="evidence" value="ECO:0007669"/>
    <property type="project" value="UniProtKB-UniRule"/>
</dbReference>
<dbReference type="PRINTS" id="PR01506">
    <property type="entry name" value="TATBPROTEIN"/>
</dbReference>
<dbReference type="AlphaFoldDB" id="A0A317MYI6"/>
<keyword evidence="8 9" id="KW-0472">Membrane</keyword>
<feature type="compositionally biased region" description="Polar residues" evidence="10">
    <location>
        <begin position="102"/>
        <end position="118"/>
    </location>
</feature>
<dbReference type="EMBL" id="QGTJ01000002">
    <property type="protein sequence ID" value="PWV64685.1"/>
    <property type="molecule type" value="Genomic_DNA"/>
</dbReference>
<protein>
    <recommendedName>
        <fullName evidence="9">Sec-independent protein translocase protein TatB</fullName>
    </recommendedName>
</protein>
<proteinExistence type="inferred from homology"/>
<evidence type="ECO:0000256" key="5">
    <source>
        <dbReference type="ARBA" id="ARBA00022927"/>
    </source>
</evidence>
<evidence type="ECO:0000256" key="11">
    <source>
        <dbReference type="SAM" id="Phobius"/>
    </source>
</evidence>
<organism evidence="12 13">
    <name type="scientific">Plasticicumulans acidivorans</name>
    <dbReference type="NCBI Taxonomy" id="886464"/>
    <lineage>
        <taxon>Bacteria</taxon>
        <taxon>Pseudomonadati</taxon>
        <taxon>Pseudomonadota</taxon>
        <taxon>Gammaproteobacteria</taxon>
        <taxon>Candidatus Competibacteraceae</taxon>
        <taxon>Plasticicumulans</taxon>
    </lineage>
</organism>
<comment type="subcellular location">
    <subcellularLocation>
        <location evidence="9">Cell membrane</location>
        <topology evidence="9">Single-pass membrane protein</topology>
    </subcellularLocation>
    <subcellularLocation>
        <location evidence="1">Membrane</location>
        <topology evidence="1">Single-pass membrane protein</topology>
    </subcellularLocation>
</comment>
<evidence type="ECO:0000313" key="12">
    <source>
        <dbReference type="EMBL" id="PWV64685.1"/>
    </source>
</evidence>
<dbReference type="Gene3D" id="1.20.5.3310">
    <property type="match status" value="1"/>
</dbReference>
<dbReference type="InterPro" id="IPR018448">
    <property type="entry name" value="TatB"/>
</dbReference>
<reference evidence="12 13" key="1">
    <citation type="submission" date="2018-05" db="EMBL/GenBank/DDBJ databases">
        <title>Genomic Encyclopedia of Type Strains, Phase IV (KMG-IV): sequencing the most valuable type-strain genomes for metagenomic binning, comparative biology and taxonomic classification.</title>
        <authorList>
            <person name="Goeker M."/>
        </authorList>
    </citation>
    <scope>NUCLEOTIDE SEQUENCE [LARGE SCALE GENOMIC DNA]</scope>
    <source>
        <strain evidence="12 13">DSM 23606</strain>
    </source>
</reference>
<keyword evidence="3 9" id="KW-1003">Cell membrane</keyword>
<evidence type="ECO:0000256" key="2">
    <source>
        <dbReference type="ARBA" id="ARBA00022448"/>
    </source>
</evidence>
<dbReference type="NCBIfam" id="TIGR01410">
    <property type="entry name" value="tatB"/>
    <property type="match status" value="1"/>
</dbReference>
<dbReference type="HAMAP" id="MF_00237">
    <property type="entry name" value="TatB"/>
    <property type="match status" value="1"/>
</dbReference>
<keyword evidence="6 9" id="KW-1133">Transmembrane helix</keyword>
<feature type="region of interest" description="Disordered" evidence="10">
    <location>
        <begin position="97"/>
        <end position="152"/>
    </location>
</feature>
<sequence>MFEIGFWELVLIGVVTLLVVGPERLPGVARKAGQWIARARHIVATVKGEVERELRLEEMKQSMAQSGTVDQIRDLQQQIRTLESDLRSSVQSIEVPPAGVQQVAQDANTPVSTESSAMLTGHSADANHVPSAMPEGHGHGRAVSADELKDKS</sequence>
<comment type="similarity">
    <text evidence="9">Belongs to the TatB family.</text>
</comment>